<evidence type="ECO:0000313" key="3">
    <source>
        <dbReference type="Proteomes" id="UP000824120"/>
    </source>
</evidence>
<name>A0A9J5W9U1_SOLCO</name>
<proteinExistence type="predicted"/>
<organism evidence="2 3">
    <name type="scientific">Solanum commersonii</name>
    <name type="common">Commerson's wild potato</name>
    <name type="synonym">Commerson's nightshade</name>
    <dbReference type="NCBI Taxonomy" id="4109"/>
    <lineage>
        <taxon>Eukaryota</taxon>
        <taxon>Viridiplantae</taxon>
        <taxon>Streptophyta</taxon>
        <taxon>Embryophyta</taxon>
        <taxon>Tracheophyta</taxon>
        <taxon>Spermatophyta</taxon>
        <taxon>Magnoliopsida</taxon>
        <taxon>eudicotyledons</taxon>
        <taxon>Gunneridae</taxon>
        <taxon>Pentapetalae</taxon>
        <taxon>asterids</taxon>
        <taxon>lamiids</taxon>
        <taxon>Solanales</taxon>
        <taxon>Solanaceae</taxon>
        <taxon>Solanoideae</taxon>
        <taxon>Solaneae</taxon>
        <taxon>Solanum</taxon>
    </lineage>
</organism>
<dbReference type="Proteomes" id="UP000824120">
    <property type="component" value="Chromosome 12"/>
</dbReference>
<sequence length="196" mass="21854">LQPLLILSRWAIWYCFAELIGDASTALFHRQLDLFLQAQHIGTKGDLQAHRRLANRARRSSGLYFFVLFIRFIPSSQFKKDVSNNATQDTTMNVHNKTQLTHARINCILKDLSCYTPLSKILKLTILASNTSLSSTKFTQDQKGLLKACNGAECKGLSTLEQKAISRPIGDSPTGLDDLQAFISAFFSSALFLLAK</sequence>
<accession>A0A9J5W9U1</accession>
<keyword evidence="3" id="KW-1185">Reference proteome</keyword>
<evidence type="ECO:0000313" key="2">
    <source>
        <dbReference type="EMBL" id="KAG5572349.1"/>
    </source>
</evidence>
<dbReference type="AlphaFoldDB" id="A0A9J5W9U1"/>
<gene>
    <name evidence="2" type="ORF">H5410_062115</name>
</gene>
<evidence type="ECO:0000256" key="1">
    <source>
        <dbReference type="SAM" id="SignalP"/>
    </source>
</evidence>
<keyword evidence="1" id="KW-0732">Signal</keyword>
<dbReference type="EMBL" id="JACXVP010000012">
    <property type="protein sequence ID" value="KAG5572349.1"/>
    <property type="molecule type" value="Genomic_DNA"/>
</dbReference>
<feature type="non-terminal residue" evidence="2">
    <location>
        <position position="1"/>
    </location>
</feature>
<feature type="chain" id="PRO_5039945771" evidence="1">
    <location>
        <begin position="18"/>
        <end position="196"/>
    </location>
</feature>
<comment type="caution">
    <text evidence="2">The sequence shown here is derived from an EMBL/GenBank/DDBJ whole genome shotgun (WGS) entry which is preliminary data.</text>
</comment>
<reference evidence="2 3" key="1">
    <citation type="submission" date="2020-09" db="EMBL/GenBank/DDBJ databases">
        <title>De no assembly of potato wild relative species, Solanum commersonii.</title>
        <authorList>
            <person name="Cho K."/>
        </authorList>
    </citation>
    <scope>NUCLEOTIDE SEQUENCE [LARGE SCALE GENOMIC DNA]</scope>
    <source>
        <strain evidence="2">LZ3.2</strain>
        <tissue evidence="2">Leaf</tissue>
    </source>
</reference>
<protein>
    <submittedName>
        <fullName evidence="2">Uncharacterized protein</fullName>
    </submittedName>
</protein>
<feature type="signal peptide" evidence="1">
    <location>
        <begin position="1"/>
        <end position="17"/>
    </location>
</feature>